<dbReference type="InterPro" id="IPR035906">
    <property type="entry name" value="MetI-like_sf"/>
</dbReference>
<comment type="subcellular location">
    <subcellularLocation>
        <location evidence="1 7">Cell membrane</location>
        <topology evidence="1 7">Multi-pass membrane protein</topology>
    </subcellularLocation>
</comment>
<dbReference type="PROSITE" id="PS50928">
    <property type="entry name" value="ABC_TM1"/>
    <property type="match status" value="1"/>
</dbReference>
<keyword evidence="3" id="KW-1003">Cell membrane</keyword>
<feature type="transmembrane region" description="Helical" evidence="7">
    <location>
        <begin position="202"/>
        <end position="221"/>
    </location>
</feature>
<dbReference type="EMBL" id="FNAH01000001">
    <property type="protein sequence ID" value="SDD18364.1"/>
    <property type="molecule type" value="Genomic_DNA"/>
</dbReference>
<dbReference type="Gene3D" id="1.10.3720.10">
    <property type="entry name" value="MetI-like"/>
    <property type="match status" value="1"/>
</dbReference>
<keyword evidence="9" id="KW-0762">Sugar transport</keyword>
<dbReference type="CDD" id="cd06261">
    <property type="entry name" value="TM_PBP2"/>
    <property type="match status" value="1"/>
</dbReference>
<dbReference type="GO" id="GO:0005886">
    <property type="term" value="C:plasma membrane"/>
    <property type="evidence" value="ECO:0007669"/>
    <property type="project" value="UniProtKB-SubCell"/>
</dbReference>
<keyword evidence="10" id="KW-1185">Reference proteome</keyword>
<feature type="transmembrane region" description="Helical" evidence="7">
    <location>
        <begin position="106"/>
        <end position="127"/>
    </location>
</feature>
<dbReference type="OrthoDB" id="9805974at2"/>
<gene>
    <name evidence="9" type="ORF">SAMN05421538_10142</name>
</gene>
<keyword evidence="4 7" id="KW-0812">Transmembrane</keyword>
<dbReference type="RefSeq" id="WP_090519854.1">
    <property type="nucleotide sequence ID" value="NZ_FNAH01000001.1"/>
</dbReference>
<feature type="transmembrane region" description="Helical" evidence="7">
    <location>
        <begin position="12"/>
        <end position="33"/>
    </location>
</feature>
<dbReference type="InterPro" id="IPR000515">
    <property type="entry name" value="MetI-like"/>
</dbReference>
<evidence type="ECO:0000256" key="7">
    <source>
        <dbReference type="RuleBase" id="RU363032"/>
    </source>
</evidence>
<evidence type="ECO:0000256" key="6">
    <source>
        <dbReference type="ARBA" id="ARBA00023136"/>
    </source>
</evidence>
<dbReference type="PANTHER" id="PTHR43005:SF1">
    <property type="entry name" value="SPERMIDINE_PUTRESCINE TRANSPORT SYSTEM PERMEASE PROTEIN"/>
    <property type="match status" value="1"/>
</dbReference>
<evidence type="ECO:0000256" key="4">
    <source>
        <dbReference type="ARBA" id="ARBA00022692"/>
    </source>
</evidence>
<protein>
    <submittedName>
        <fullName evidence="9">Multiple sugar transport system permease protein</fullName>
    </submittedName>
</protein>
<feature type="domain" description="ABC transmembrane type-1" evidence="8">
    <location>
        <begin position="69"/>
        <end position="283"/>
    </location>
</feature>
<dbReference type="GO" id="GO:0055085">
    <property type="term" value="P:transmembrane transport"/>
    <property type="evidence" value="ECO:0007669"/>
    <property type="project" value="InterPro"/>
</dbReference>
<comment type="similarity">
    <text evidence="7">Belongs to the binding-protein-dependent transport system permease family.</text>
</comment>
<feature type="transmembrane region" description="Helical" evidence="7">
    <location>
        <begin position="267"/>
        <end position="284"/>
    </location>
</feature>
<dbReference type="Pfam" id="PF00528">
    <property type="entry name" value="BPD_transp_1"/>
    <property type="match status" value="1"/>
</dbReference>
<keyword evidence="5 7" id="KW-1133">Transmembrane helix</keyword>
<name>A0A1G6SNZ7_9RHOB</name>
<feature type="transmembrane region" description="Helical" evidence="7">
    <location>
        <begin position="73"/>
        <end position="94"/>
    </location>
</feature>
<organism evidence="9 10">
    <name type="scientific">Paracoccus isoporae</name>
    <dbReference type="NCBI Taxonomy" id="591205"/>
    <lineage>
        <taxon>Bacteria</taxon>
        <taxon>Pseudomonadati</taxon>
        <taxon>Pseudomonadota</taxon>
        <taxon>Alphaproteobacteria</taxon>
        <taxon>Rhodobacterales</taxon>
        <taxon>Paracoccaceae</taxon>
        <taxon>Paracoccus</taxon>
    </lineage>
</organism>
<evidence type="ECO:0000313" key="10">
    <source>
        <dbReference type="Proteomes" id="UP000199344"/>
    </source>
</evidence>
<dbReference type="Proteomes" id="UP000199344">
    <property type="component" value="Unassembled WGS sequence"/>
</dbReference>
<evidence type="ECO:0000259" key="8">
    <source>
        <dbReference type="PROSITE" id="PS50928"/>
    </source>
</evidence>
<evidence type="ECO:0000313" key="9">
    <source>
        <dbReference type="EMBL" id="SDD18364.1"/>
    </source>
</evidence>
<keyword evidence="2 7" id="KW-0813">Transport</keyword>
<keyword evidence="6 7" id="KW-0472">Membrane</keyword>
<evidence type="ECO:0000256" key="5">
    <source>
        <dbReference type="ARBA" id="ARBA00022989"/>
    </source>
</evidence>
<accession>A0A1G6SNZ7</accession>
<reference evidence="9 10" key="1">
    <citation type="submission" date="2016-10" db="EMBL/GenBank/DDBJ databases">
        <authorList>
            <person name="de Groot N.N."/>
        </authorList>
    </citation>
    <scope>NUCLEOTIDE SEQUENCE [LARGE SCALE GENOMIC DNA]</scope>
    <source>
        <strain evidence="9 10">DSM 22220</strain>
    </source>
</reference>
<dbReference type="PANTHER" id="PTHR43005">
    <property type="entry name" value="BLR7065 PROTEIN"/>
    <property type="match status" value="1"/>
</dbReference>
<sequence length="298" mass="33609">MKPWRLPPHLLLLLPAVLILAAIVVIPLGLSLWSSFTPFRLTRPDTMYDFIGLRNYARLLGDAQFWSAFGRTVLLLTVALNLEMVLGLGLALLIERASRGQRILRTIMMFPMMFSPVLVGFQFKFMFNDNVGLVNNALQSLGLTDRAIPWLIDQNLAFISIMVAEIWSSTAVFAIFILAGLMAMPRDPLEAARVDGCTPWQTFRYVTWPFLMPFAFIAMTIRSLDVARAYDIIKIMTDGGPARRTEVLWTLISRTAYSDARMGMANAMAYIAILLSIAFTLIFFRQLSKARSQIAAEW</sequence>
<dbReference type="SUPFAM" id="SSF161098">
    <property type="entry name" value="MetI-like"/>
    <property type="match status" value="1"/>
</dbReference>
<dbReference type="AlphaFoldDB" id="A0A1G6SNZ7"/>
<proteinExistence type="inferred from homology"/>
<evidence type="ECO:0000256" key="1">
    <source>
        <dbReference type="ARBA" id="ARBA00004651"/>
    </source>
</evidence>
<dbReference type="STRING" id="591205.SAMN05421538_10142"/>
<evidence type="ECO:0000256" key="2">
    <source>
        <dbReference type="ARBA" id="ARBA00022448"/>
    </source>
</evidence>
<feature type="transmembrane region" description="Helical" evidence="7">
    <location>
        <begin position="156"/>
        <end position="181"/>
    </location>
</feature>
<evidence type="ECO:0000256" key="3">
    <source>
        <dbReference type="ARBA" id="ARBA00022475"/>
    </source>
</evidence>